<reference evidence="3" key="1">
    <citation type="journal article" date="2015" name="Genome Announc.">
        <title>Draft Genome Sequence of Tolypothrix boutellei Strain VB521301.</title>
        <authorList>
            <person name="Chandrababunaidu M.M."/>
            <person name="Singh D."/>
            <person name="Sen D."/>
            <person name="Bhan S."/>
            <person name="Das S."/>
            <person name="Gupta A."/>
            <person name="Adhikary S.P."/>
            <person name="Tripathy S."/>
        </authorList>
    </citation>
    <scope>NUCLEOTIDE SEQUENCE</scope>
    <source>
        <strain evidence="3">VB521301</strain>
    </source>
</reference>
<protein>
    <submittedName>
        <fullName evidence="3">Glycosyltransferase family 4 protein</fullName>
    </submittedName>
</protein>
<evidence type="ECO:0000313" key="3">
    <source>
        <dbReference type="EMBL" id="KAF3885781.1"/>
    </source>
</evidence>
<dbReference type="PANTHER" id="PTHR46401">
    <property type="entry name" value="GLYCOSYLTRANSFERASE WBBK-RELATED"/>
    <property type="match status" value="1"/>
</dbReference>
<proteinExistence type="predicted"/>
<dbReference type="PANTHER" id="PTHR46401:SF2">
    <property type="entry name" value="GLYCOSYLTRANSFERASE WBBK-RELATED"/>
    <property type="match status" value="1"/>
</dbReference>
<evidence type="ECO:0000259" key="2">
    <source>
        <dbReference type="Pfam" id="PF00534"/>
    </source>
</evidence>
<dbReference type="Gene3D" id="3.40.50.2000">
    <property type="entry name" value="Glycogen Phosphorylase B"/>
    <property type="match status" value="2"/>
</dbReference>
<dbReference type="FunFam" id="3.40.50.2000:FF:000119">
    <property type="entry name" value="Glycosyl transferase group 1"/>
    <property type="match status" value="1"/>
</dbReference>
<organism evidence="3 4">
    <name type="scientific">Tolypothrix bouteillei VB521301</name>
    <dbReference type="NCBI Taxonomy" id="1479485"/>
    <lineage>
        <taxon>Bacteria</taxon>
        <taxon>Bacillati</taxon>
        <taxon>Cyanobacteriota</taxon>
        <taxon>Cyanophyceae</taxon>
        <taxon>Nostocales</taxon>
        <taxon>Tolypothrichaceae</taxon>
        <taxon>Tolypothrix</taxon>
    </lineage>
</organism>
<gene>
    <name evidence="3" type="ORF">DA73_0400010115</name>
</gene>
<dbReference type="InterPro" id="IPR001296">
    <property type="entry name" value="Glyco_trans_1"/>
</dbReference>
<sequence>MKILYDISLLGIGHYDPVNRTGTFRVVENMACGLASLKDINLKFCVSQNLPVLVECLDYLTYNKKLLKKTLAYSKPQEFIARQLYNYNIKLSKSHDTLPLKVLKKFYRIANRLAEKHIHPLNAKLLQNADVFHSPCFALTSQVKESKNVKKFLTVHDLIPILYPNLFEHNNEEYLKKILNSIDSEDYVTCVSNSTKNDLCNYLKNIDPERVFVTHLAAAPDVFYPCSNSEKLVGIRNKYHIPNAAYILSLCTLEPRKNIDHVIRCFAKLIQEQNIKDLYLILVGTKGWSYNKIFEEVANFPLAKERVILTGYVADEDLAALYSGALAFTYLSFYEGFGLPPLEAMQCGVPVISSNTSSLPEVVGDAAIMLDPLDVDGLCQSILEIYNNSSLRETMSLKSIEQAKRFSWERCARETVKAYKKAVAV</sequence>
<dbReference type="Proteomes" id="UP000029738">
    <property type="component" value="Unassembled WGS sequence"/>
</dbReference>
<name>A0A8S9SZG8_9CYAN</name>
<dbReference type="CDD" id="cd03809">
    <property type="entry name" value="GT4_MtfB-like"/>
    <property type="match status" value="1"/>
</dbReference>
<comment type="caution">
    <text evidence="3">The sequence shown here is derived from an EMBL/GenBank/DDBJ whole genome shotgun (WGS) entry which is preliminary data.</text>
</comment>
<dbReference type="SUPFAM" id="SSF53756">
    <property type="entry name" value="UDP-Glycosyltransferase/glycogen phosphorylase"/>
    <property type="match status" value="1"/>
</dbReference>
<evidence type="ECO:0000256" key="1">
    <source>
        <dbReference type="ARBA" id="ARBA00022679"/>
    </source>
</evidence>
<dbReference type="GO" id="GO:0009103">
    <property type="term" value="P:lipopolysaccharide biosynthetic process"/>
    <property type="evidence" value="ECO:0007669"/>
    <property type="project" value="TreeGrafter"/>
</dbReference>
<feature type="domain" description="Glycosyl transferase family 1" evidence="2">
    <location>
        <begin position="238"/>
        <end position="396"/>
    </location>
</feature>
<keyword evidence="1" id="KW-0808">Transferase</keyword>
<dbReference type="EMBL" id="JHEG04000001">
    <property type="protein sequence ID" value="KAF3885781.1"/>
    <property type="molecule type" value="Genomic_DNA"/>
</dbReference>
<dbReference type="GO" id="GO:0016757">
    <property type="term" value="F:glycosyltransferase activity"/>
    <property type="evidence" value="ECO:0007669"/>
    <property type="project" value="InterPro"/>
</dbReference>
<dbReference type="Pfam" id="PF00534">
    <property type="entry name" value="Glycos_transf_1"/>
    <property type="match status" value="1"/>
</dbReference>
<dbReference type="AlphaFoldDB" id="A0A8S9SZG8"/>
<evidence type="ECO:0000313" key="4">
    <source>
        <dbReference type="Proteomes" id="UP000029738"/>
    </source>
</evidence>
<reference evidence="3" key="2">
    <citation type="submission" date="2019-11" db="EMBL/GenBank/DDBJ databases">
        <title>Improved Assembly of Tolypothrix boutellei genome.</title>
        <authorList>
            <person name="Sarangi A.N."/>
            <person name="Mukherjee M."/>
            <person name="Ghosh S."/>
            <person name="Singh D."/>
            <person name="Das A."/>
            <person name="Kant S."/>
            <person name="Prusty A."/>
            <person name="Tripathy S."/>
        </authorList>
    </citation>
    <scope>NUCLEOTIDE SEQUENCE</scope>
    <source>
        <strain evidence="3">VB521301</strain>
    </source>
</reference>
<accession>A0A8S9SZG8</accession>
<keyword evidence="4" id="KW-1185">Reference proteome</keyword>
<dbReference type="RefSeq" id="WP_038087038.1">
    <property type="nucleotide sequence ID" value="NZ_JHEG04000001.1"/>
</dbReference>